<dbReference type="GO" id="GO:0009228">
    <property type="term" value="P:thiamine biosynthetic process"/>
    <property type="evidence" value="ECO:0007669"/>
    <property type="project" value="UniProtKB-KW"/>
</dbReference>
<dbReference type="AlphaFoldDB" id="A0A0P9EEV4"/>
<evidence type="ECO:0000256" key="7">
    <source>
        <dbReference type="ARBA" id="ARBA00019161"/>
    </source>
</evidence>
<evidence type="ECO:0000256" key="2">
    <source>
        <dbReference type="ARBA" id="ARBA00000565"/>
    </source>
</evidence>
<dbReference type="Pfam" id="PF08543">
    <property type="entry name" value="Phos_pyr_kin"/>
    <property type="match status" value="1"/>
</dbReference>
<dbReference type="Proteomes" id="UP000050482">
    <property type="component" value="Unassembled WGS sequence"/>
</dbReference>
<feature type="domain" description="Pyridoxamine kinase/Phosphomethylpyrimidine kinase" evidence="16">
    <location>
        <begin position="19"/>
        <end position="285"/>
    </location>
</feature>
<evidence type="ECO:0000256" key="5">
    <source>
        <dbReference type="ARBA" id="ARBA00012135"/>
    </source>
</evidence>
<dbReference type="InterPro" id="IPR013749">
    <property type="entry name" value="PM/HMP-P_kinase-1"/>
</dbReference>
<comment type="caution">
    <text evidence="17">The sequence shown here is derived from an EMBL/GenBank/DDBJ whole genome shotgun (WGS) entry which is preliminary data.</text>
</comment>
<keyword evidence="9" id="KW-0547">Nucleotide-binding</keyword>
<evidence type="ECO:0000259" key="16">
    <source>
        <dbReference type="Pfam" id="PF08543"/>
    </source>
</evidence>
<evidence type="ECO:0000256" key="1">
    <source>
        <dbReference type="ARBA" id="ARBA00000151"/>
    </source>
</evidence>
<name>A0A0P9EEV4_9BACL</name>
<comment type="catalytic activity">
    <reaction evidence="1">
        <text>4-amino-5-hydroxymethyl-2-methylpyrimidine + ATP = 4-amino-2-methyl-5-(phosphooxymethyl)pyrimidine + ADP + H(+)</text>
        <dbReference type="Rhea" id="RHEA:23096"/>
        <dbReference type="ChEBI" id="CHEBI:15378"/>
        <dbReference type="ChEBI" id="CHEBI:16892"/>
        <dbReference type="ChEBI" id="CHEBI:30616"/>
        <dbReference type="ChEBI" id="CHEBI:58354"/>
        <dbReference type="ChEBI" id="CHEBI:456216"/>
        <dbReference type="EC" id="2.7.1.49"/>
    </reaction>
</comment>
<evidence type="ECO:0000256" key="15">
    <source>
        <dbReference type="ARBA" id="ARBA00043176"/>
    </source>
</evidence>
<keyword evidence="10 17" id="KW-0418">Kinase</keyword>
<dbReference type="RefSeq" id="WP_054971241.1">
    <property type="nucleotide sequence ID" value="NZ_LJCO01000096.1"/>
</dbReference>
<evidence type="ECO:0000256" key="12">
    <source>
        <dbReference type="ARBA" id="ARBA00022977"/>
    </source>
</evidence>
<evidence type="ECO:0000256" key="11">
    <source>
        <dbReference type="ARBA" id="ARBA00022840"/>
    </source>
</evidence>
<comment type="catalytic activity">
    <reaction evidence="2">
        <text>4-amino-2-methyl-5-(phosphooxymethyl)pyrimidine + ATP = 4-amino-2-methyl-5-(diphosphooxymethyl)pyrimidine + ADP</text>
        <dbReference type="Rhea" id="RHEA:19893"/>
        <dbReference type="ChEBI" id="CHEBI:30616"/>
        <dbReference type="ChEBI" id="CHEBI:57841"/>
        <dbReference type="ChEBI" id="CHEBI:58354"/>
        <dbReference type="ChEBI" id="CHEBI:456216"/>
        <dbReference type="EC" id="2.7.4.7"/>
    </reaction>
</comment>
<reference evidence="17 18" key="1">
    <citation type="submission" date="2015-09" db="EMBL/GenBank/DDBJ databases">
        <title>Draft genome sequence of Alicyclobacillus ferrooxydans DSM 22381.</title>
        <authorList>
            <person name="Hemp J."/>
        </authorList>
    </citation>
    <scope>NUCLEOTIDE SEQUENCE [LARGE SCALE GENOMIC DNA]</scope>
    <source>
        <strain evidence="17 18">TC-34</strain>
    </source>
</reference>
<keyword evidence="11" id="KW-0067">ATP-binding</keyword>
<keyword evidence="8" id="KW-0808">Transferase</keyword>
<dbReference type="GO" id="GO:0005524">
    <property type="term" value="F:ATP binding"/>
    <property type="evidence" value="ECO:0007669"/>
    <property type="project" value="UniProtKB-KW"/>
</dbReference>
<dbReference type="Gene3D" id="3.40.1190.20">
    <property type="match status" value="1"/>
</dbReference>
<dbReference type="FunFam" id="3.40.1190.20:FF:000003">
    <property type="entry name" value="Phosphomethylpyrimidine kinase ThiD"/>
    <property type="match status" value="1"/>
</dbReference>
<organism evidence="17 18">
    <name type="scientific">Alicyclobacillus ferrooxydans</name>
    <dbReference type="NCBI Taxonomy" id="471514"/>
    <lineage>
        <taxon>Bacteria</taxon>
        <taxon>Bacillati</taxon>
        <taxon>Bacillota</taxon>
        <taxon>Bacilli</taxon>
        <taxon>Bacillales</taxon>
        <taxon>Alicyclobacillaceae</taxon>
        <taxon>Alicyclobacillus</taxon>
    </lineage>
</organism>
<dbReference type="CDD" id="cd01169">
    <property type="entry name" value="HMPP_kinase"/>
    <property type="match status" value="1"/>
</dbReference>
<dbReference type="EC" id="2.7.1.49" evidence="5"/>
<dbReference type="PANTHER" id="PTHR20858:SF17">
    <property type="entry name" value="HYDROXYMETHYLPYRIMIDINE_PHOSPHOMETHYLPYRIMIDINE KINASE THI20-RELATED"/>
    <property type="match status" value="1"/>
</dbReference>
<dbReference type="GO" id="GO:0005829">
    <property type="term" value="C:cytosol"/>
    <property type="evidence" value="ECO:0007669"/>
    <property type="project" value="TreeGrafter"/>
</dbReference>
<evidence type="ECO:0000256" key="14">
    <source>
        <dbReference type="ARBA" id="ARBA00042102"/>
    </source>
</evidence>
<dbReference type="EC" id="2.7.4.7" evidence="6"/>
<keyword evidence="12" id="KW-0784">Thiamine biosynthesis</keyword>
<evidence type="ECO:0000256" key="3">
    <source>
        <dbReference type="ARBA" id="ARBA00004769"/>
    </source>
</evidence>
<evidence type="ECO:0000256" key="13">
    <source>
        <dbReference type="ARBA" id="ARBA00037917"/>
    </source>
</evidence>
<evidence type="ECO:0000313" key="17">
    <source>
        <dbReference type="EMBL" id="KPV40873.1"/>
    </source>
</evidence>
<dbReference type="InterPro" id="IPR029056">
    <property type="entry name" value="Ribokinase-like"/>
</dbReference>
<dbReference type="InterPro" id="IPR004399">
    <property type="entry name" value="HMP/HMP-P_kinase_dom"/>
</dbReference>
<evidence type="ECO:0000256" key="9">
    <source>
        <dbReference type="ARBA" id="ARBA00022741"/>
    </source>
</evidence>
<comment type="similarity">
    <text evidence="4">Belongs to the ThiD family.</text>
</comment>
<dbReference type="PANTHER" id="PTHR20858">
    <property type="entry name" value="PHOSPHOMETHYLPYRIMIDINE KINASE"/>
    <property type="match status" value="1"/>
</dbReference>
<sequence>MFRQPSGHVARALTIAGSDSGGGAGIQADLKTIHQFGVYALSVVTALTAQNTRGVQAIYDVSPEFVRAQLSSVYDDIGMDAIKTGMLSSTSIIREVASFLRENVTSPVVVDPVMVAKGGAPLLQSDAVEALKHQLLPLASIVTPNLPEAEVICGYPLHSWEDCHRAARDIASLGTNLVVIKGGHVPTSVTIETNQKSSSGLYDASAFATDIVYQKDTDKFTYLVTPRVDSQKTHGTGCTYSAAITALLASGASSLASIAGAKAFVYEAISRARTWDVGHGHGPTDHSTPIPQAYWPQVGKFNVYQDTEWRVV</sequence>
<dbReference type="GO" id="GO:0008902">
    <property type="term" value="F:hydroxymethylpyrimidine kinase activity"/>
    <property type="evidence" value="ECO:0007669"/>
    <property type="project" value="UniProtKB-EC"/>
</dbReference>
<comment type="pathway">
    <text evidence="3">Cofactor biosynthesis; thiamine diphosphate biosynthesis; 4-amino-2-methyl-5-diphosphomethylpyrimidine from 5-amino-1-(5-phospho-D-ribosyl)imidazole: step 3/3.</text>
</comment>
<evidence type="ECO:0000256" key="10">
    <source>
        <dbReference type="ARBA" id="ARBA00022777"/>
    </source>
</evidence>
<dbReference type="SUPFAM" id="SSF53613">
    <property type="entry name" value="Ribokinase-like"/>
    <property type="match status" value="1"/>
</dbReference>
<evidence type="ECO:0000313" key="18">
    <source>
        <dbReference type="Proteomes" id="UP000050482"/>
    </source>
</evidence>
<evidence type="ECO:0000256" key="8">
    <source>
        <dbReference type="ARBA" id="ARBA00022679"/>
    </source>
</evidence>
<dbReference type="GO" id="GO:0008972">
    <property type="term" value="F:phosphomethylpyrimidine kinase activity"/>
    <property type="evidence" value="ECO:0007669"/>
    <property type="project" value="UniProtKB-EC"/>
</dbReference>
<evidence type="ECO:0000256" key="4">
    <source>
        <dbReference type="ARBA" id="ARBA00009879"/>
    </source>
</evidence>
<proteinExistence type="inferred from homology"/>
<protein>
    <recommendedName>
        <fullName evidence="7">Hydroxymethylpyrimidine/phosphomethylpyrimidine kinase</fullName>
        <ecNumber evidence="5">2.7.1.49</ecNumber>
        <ecNumber evidence="6">2.7.4.7</ecNumber>
    </recommendedName>
    <alternativeName>
        <fullName evidence="14">Hydroxymethylpyrimidine kinase</fullName>
    </alternativeName>
    <alternativeName>
        <fullName evidence="15">Hydroxymethylpyrimidine phosphate kinase</fullName>
    </alternativeName>
</protein>
<keyword evidence="18" id="KW-1185">Reference proteome</keyword>
<dbReference type="STRING" id="471514.AN477_21560"/>
<gene>
    <name evidence="17" type="ORF">AN477_21560</name>
</gene>
<evidence type="ECO:0000256" key="6">
    <source>
        <dbReference type="ARBA" id="ARBA00012963"/>
    </source>
</evidence>
<comment type="pathway">
    <text evidence="13">Cofactor biosynthesis; thiamine diphosphate biosynthesis; 4-amino-2-methyl-5-diphosphomethylpyrimidine from 5-amino-1-(5-phospho-D-ribosyl)imidazole: step 2/3.</text>
</comment>
<dbReference type="PATRIC" id="fig|471514.4.peg.1819"/>
<accession>A0A0P9EEV4</accession>
<dbReference type="EMBL" id="LJCO01000096">
    <property type="protein sequence ID" value="KPV40873.1"/>
    <property type="molecule type" value="Genomic_DNA"/>
</dbReference>
<dbReference type="NCBIfam" id="TIGR00097">
    <property type="entry name" value="HMP-P_kinase"/>
    <property type="match status" value="1"/>
</dbReference>